<keyword evidence="2" id="KW-1185">Reference proteome</keyword>
<dbReference type="RefSeq" id="WP_165886341.1">
    <property type="nucleotide sequence ID" value="NZ_CP119676.1"/>
</dbReference>
<dbReference type="NCBIfam" id="NF033889">
    <property type="entry name" value="termin_lrg_T7"/>
    <property type="match status" value="1"/>
</dbReference>
<evidence type="ECO:0008006" key="3">
    <source>
        <dbReference type="Google" id="ProtNLM"/>
    </source>
</evidence>
<dbReference type="Proteomes" id="UP000295304">
    <property type="component" value="Unassembled WGS sequence"/>
</dbReference>
<dbReference type="InterPro" id="IPR047987">
    <property type="entry name" value="Gp19-like_virus"/>
</dbReference>
<gene>
    <name evidence="1" type="ORF">EDD55_10793</name>
</gene>
<dbReference type="AlphaFoldDB" id="A0A4R3J8A6"/>
<evidence type="ECO:0000313" key="1">
    <source>
        <dbReference type="EMBL" id="TCS61684.1"/>
    </source>
</evidence>
<comment type="caution">
    <text evidence="1">The sequence shown here is derived from an EMBL/GenBank/DDBJ whole genome shotgun (WGS) entry which is preliminary data.</text>
</comment>
<dbReference type="InterPro" id="IPR027417">
    <property type="entry name" value="P-loop_NTPase"/>
</dbReference>
<reference evidence="1 2" key="1">
    <citation type="submission" date="2019-03" db="EMBL/GenBank/DDBJ databases">
        <title>Genomic Encyclopedia of Type Strains, Phase IV (KMG-IV): sequencing the most valuable type-strain genomes for metagenomic binning, comparative biology and taxonomic classification.</title>
        <authorList>
            <person name="Goeker M."/>
        </authorList>
    </citation>
    <scope>NUCLEOTIDE SEQUENCE [LARGE SCALE GENOMIC DNA]</scope>
    <source>
        <strain evidence="1 2">DSM 101688</strain>
    </source>
</reference>
<proteinExistence type="predicted"/>
<sequence length="517" mass="58143">MDGHGVARRNPSRVPAVSHDFEDDTFDAFVAQWNAAQDQAYPKLHKTMVCWLEKCWRENAHELLLMAFRNSGKSTLVGLFCAWMLSRDPTLRIMVLAADLALARKMTRNVKRIIERHPRCAGLKPKRADQWASDQFTVNREGELRDPSMLAKGISANVTGSRADIVICDDVEVPNTCDSPQKRADLRQRLDEIDYVIVPGGVQLYIGTPHTYYTIYAETPRLDAGEEVPFLSAFKRLELAVLDEDGHSRWPERYPLEKIARMRLRSGPNKFESQMMLRPANYADGRLDPDLLRRYDEELLYVEGNATATLRLGARRLVSASCWWDPAYGAPGKGDASVIACVFTDEEGSYWLHRVAYLQHDPDRTAAEAEAIQLCRQVAIFVEDLHLPSITLETNGIGRFLPGLLRRTLAERGVACAVVERASRTSKTQRIIDAFDAPLAAGTLHAHAGVWSTPFIAEMREWRPGAKMRDDGLDAVSGCLLDEPVRLSRRPLPGRKDLRARWRSGATPHKAVTDFSV</sequence>
<name>A0A4R3J8A6_9PROT</name>
<organism evidence="1 2">
    <name type="scientific">Varunaivibrio sulfuroxidans</name>
    <dbReference type="NCBI Taxonomy" id="1773489"/>
    <lineage>
        <taxon>Bacteria</taxon>
        <taxon>Pseudomonadati</taxon>
        <taxon>Pseudomonadota</taxon>
        <taxon>Alphaproteobacteria</taxon>
        <taxon>Rhodospirillales</taxon>
        <taxon>Magnetovibrionaceae</taxon>
        <taxon>Varunaivibrio</taxon>
    </lineage>
</organism>
<dbReference type="Gene3D" id="3.40.50.300">
    <property type="entry name" value="P-loop containing nucleotide triphosphate hydrolases"/>
    <property type="match status" value="1"/>
</dbReference>
<evidence type="ECO:0000313" key="2">
    <source>
        <dbReference type="Proteomes" id="UP000295304"/>
    </source>
</evidence>
<accession>A0A4R3J8A6</accession>
<protein>
    <recommendedName>
        <fullName evidence="3">Phage terminase large subunit-like protein</fullName>
    </recommendedName>
</protein>
<dbReference type="EMBL" id="SLZW01000007">
    <property type="protein sequence ID" value="TCS61684.1"/>
    <property type="molecule type" value="Genomic_DNA"/>
</dbReference>